<dbReference type="Pfam" id="PF02614">
    <property type="entry name" value="UxaC"/>
    <property type="match status" value="1"/>
</dbReference>
<dbReference type="RefSeq" id="WP_122626763.1">
    <property type="nucleotide sequence ID" value="NZ_UPPP01000059.1"/>
</dbReference>
<dbReference type="Gene3D" id="3.20.20.140">
    <property type="entry name" value="Metal-dependent hydrolases"/>
    <property type="match status" value="1"/>
</dbReference>
<comment type="catalytic activity">
    <reaction evidence="1 7">
        <text>D-glucuronate = D-fructuronate</text>
        <dbReference type="Rhea" id="RHEA:13049"/>
        <dbReference type="ChEBI" id="CHEBI:58720"/>
        <dbReference type="ChEBI" id="CHEBI:59863"/>
        <dbReference type="EC" id="5.3.1.12"/>
    </reaction>
</comment>
<evidence type="ECO:0000256" key="4">
    <source>
        <dbReference type="ARBA" id="ARBA00012546"/>
    </source>
</evidence>
<dbReference type="AlphaFoldDB" id="A0A498R3N4"/>
<dbReference type="Proteomes" id="UP000277811">
    <property type="component" value="Unassembled WGS sequence"/>
</dbReference>
<evidence type="ECO:0000313" key="9">
    <source>
        <dbReference type="Proteomes" id="UP000277811"/>
    </source>
</evidence>
<evidence type="ECO:0000256" key="2">
    <source>
        <dbReference type="ARBA" id="ARBA00004892"/>
    </source>
</evidence>
<accession>A0A498R3N4</accession>
<protein>
    <recommendedName>
        <fullName evidence="5 7">Uronate isomerase</fullName>
        <ecNumber evidence="4 7">5.3.1.12</ecNumber>
    </recommendedName>
    <alternativeName>
        <fullName evidence="7">Glucuronate isomerase</fullName>
    </alternativeName>
    <alternativeName>
        <fullName evidence="7">Uronic isomerase</fullName>
    </alternativeName>
</protein>
<dbReference type="GO" id="GO:0008880">
    <property type="term" value="F:glucuronate isomerase activity"/>
    <property type="evidence" value="ECO:0007669"/>
    <property type="project" value="UniProtKB-UniRule"/>
</dbReference>
<comment type="pathway">
    <text evidence="2 7">Carbohydrate metabolism; pentose and glucuronate interconversion.</text>
</comment>
<dbReference type="GO" id="GO:0016787">
    <property type="term" value="F:hydrolase activity"/>
    <property type="evidence" value="ECO:0007669"/>
    <property type="project" value="UniProtKB-KW"/>
</dbReference>
<dbReference type="EC" id="5.3.1.12" evidence="4 7"/>
<keyword evidence="6 7" id="KW-0413">Isomerase</keyword>
<sequence>MKPFMRDDFLLESQSAIKLYQEYASSMPIIDYHCHLSAREIYENKNFNTITEAWLYGDHYKWRAMRFNGIDERYITGDATDYEKFMAWAQTMEKCIGNPLYHWTHLELQRFFGICEPFGEKSAVPIWKKTNALLQQEECSARGMIARSNVAVICTTDDPTDLLEYHRKIREDNRIEFSVLPTFRPDRGMDINGSGFIRWVQRLATVTGTAITSYSTFLTALQQRMQFFRETGCRVADHSLEKVPYIESSEATIAGIFAQALQGKQIAAGDVERYHTAFLQFCGEQYARLGWAMQLHIGPMRNNNSNMFSRLGPDSGFDSIHDHPVAGSLSRLFDSLERKGCLPKTILYAINPKDYFVLGSMAGNFQSGGIPGKVQFGPAWWFNDTKTGMVEHMITLSNLGLISRFLGMVTDSRSFLSYPRHDYFRRILCNLLGGWMENGEVPADWDMMGGMVQDICFHNARTYFGFEIK</sequence>
<name>A0A498R3N4_9FIRM</name>
<dbReference type="PANTHER" id="PTHR30068">
    <property type="entry name" value="URONATE ISOMERASE"/>
    <property type="match status" value="1"/>
</dbReference>
<dbReference type="OrthoDB" id="9766564at2"/>
<dbReference type="SUPFAM" id="SSF51556">
    <property type="entry name" value="Metallo-dependent hydrolases"/>
    <property type="match status" value="1"/>
</dbReference>
<comment type="similarity">
    <text evidence="3 7">Belongs to the metallo-dependent hydrolases superfamily. Uronate isomerase family.</text>
</comment>
<comment type="catalytic activity">
    <reaction evidence="7">
        <text>aldehydo-D-galacturonate = keto-D-tagaturonate</text>
        <dbReference type="Rhea" id="RHEA:27702"/>
        <dbReference type="ChEBI" id="CHEBI:12952"/>
        <dbReference type="ChEBI" id="CHEBI:17886"/>
    </reaction>
</comment>
<reference evidence="8 9" key="1">
    <citation type="submission" date="2018-06" db="EMBL/GenBank/DDBJ databases">
        <authorList>
            <person name="Strepis N."/>
        </authorList>
    </citation>
    <scope>NUCLEOTIDE SEQUENCE [LARGE SCALE GENOMIC DNA]</scope>
    <source>
        <strain evidence="8">LUCI</strain>
    </source>
</reference>
<organism evidence="8 9">
    <name type="scientific">Lucifera butyrica</name>
    <dbReference type="NCBI Taxonomy" id="1351585"/>
    <lineage>
        <taxon>Bacteria</taxon>
        <taxon>Bacillati</taxon>
        <taxon>Bacillota</taxon>
        <taxon>Negativicutes</taxon>
        <taxon>Veillonellales</taxon>
        <taxon>Veillonellaceae</taxon>
        <taxon>Lucifera</taxon>
    </lineage>
</organism>
<evidence type="ECO:0000256" key="6">
    <source>
        <dbReference type="ARBA" id="ARBA00023235"/>
    </source>
</evidence>
<dbReference type="UniPathway" id="UPA00246"/>
<dbReference type="InterPro" id="IPR032466">
    <property type="entry name" value="Metal_Hydrolase"/>
</dbReference>
<evidence type="ECO:0000256" key="1">
    <source>
        <dbReference type="ARBA" id="ARBA00001165"/>
    </source>
</evidence>
<dbReference type="GO" id="GO:0042840">
    <property type="term" value="P:D-glucuronate catabolic process"/>
    <property type="evidence" value="ECO:0007669"/>
    <property type="project" value="TreeGrafter"/>
</dbReference>
<dbReference type="HAMAP" id="MF_00675">
    <property type="entry name" value="UxaC"/>
    <property type="match status" value="1"/>
</dbReference>
<dbReference type="InterPro" id="IPR003766">
    <property type="entry name" value="Uronate_isomerase"/>
</dbReference>
<evidence type="ECO:0000256" key="7">
    <source>
        <dbReference type="HAMAP-Rule" id="MF_00675"/>
    </source>
</evidence>
<evidence type="ECO:0000313" key="8">
    <source>
        <dbReference type="EMBL" id="VBB05789.1"/>
    </source>
</evidence>
<proteinExistence type="inferred from homology"/>
<evidence type="ECO:0000256" key="5">
    <source>
        <dbReference type="ARBA" id="ARBA00020555"/>
    </source>
</evidence>
<dbReference type="NCBIfam" id="NF002794">
    <property type="entry name" value="PRK02925.1"/>
    <property type="match status" value="1"/>
</dbReference>
<dbReference type="GO" id="GO:0019698">
    <property type="term" value="P:D-galacturonate catabolic process"/>
    <property type="evidence" value="ECO:0007669"/>
    <property type="project" value="TreeGrafter"/>
</dbReference>
<keyword evidence="9" id="KW-1185">Reference proteome</keyword>
<gene>
    <name evidence="7" type="primary">uxaC</name>
    <name evidence="8" type="ORF">LUCI_1000</name>
</gene>
<evidence type="ECO:0000256" key="3">
    <source>
        <dbReference type="ARBA" id="ARBA00008397"/>
    </source>
</evidence>
<dbReference type="PANTHER" id="PTHR30068:SF4">
    <property type="entry name" value="URONATE ISOMERASE"/>
    <property type="match status" value="1"/>
</dbReference>
<dbReference type="Gene3D" id="1.10.2020.10">
    <property type="entry name" value="uronate isomerase, domain 2, chain A"/>
    <property type="match status" value="1"/>
</dbReference>
<keyword evidence="8" id="KW-0378">Hydrolase</keyword>
<dbReference type="EMBL" id="UPPP01000059">
    <property type="protein sequence ID" value="VBB05789.1"/>
    <property type="molecule type" value="Genomic_DNA"/>
</dbReference>